<evidence type="ECO:0000313" key="5">
    <source>
        <dbReference type="Proteomes" id="UP000076552"/>
    </source>
</evidence>
<dbReference type="STRING" id="708197.A0A161VY60"/>
<dbReference type="InterPro" id="IPR010730">
    <property type="entry name" value="HET"/>
</dbReference>
<name>A0A161VY60_9PEZI</name>
<gene>
    <name evidence="4" type="ORF">CT0861_01717</name>
</gene>
<evidence type="ECO:0000259" key="2">
    <source>
        <dbReference type="Pfam" id="PF06985"/>
    </source>
</evidence>
<comment type="caution">
    <text evidence="4">The sequence shown here is derived from an EMBL/GenBank/DDBJ whole genome shotgun (WGS) entry which is preliminary data.</text>
</comment>
<feature type="domain" description="DUF8212" evidence="3">
    <location>
        <begin position="282"/>
        <end position="310"/>
    </location>
</feature>
<proteinExistence type="predicted"/>
<dbReference type="PANTHER" id="PTHR10622">
    <property type="entry name" value="HET DOMAIN-CONTAINING PROTEIN"/>
    <property type="match status" value="1"/>
</dbReference>
<keyword evidence="5" id="KW-1185">Reference proteome</keyword>
<sequence>MILSLVLIQQPAPPRSHRLSQRPRPLTGGDYGRTPDANNSSRNDVTSAAPIMRLINTRTLSLDEFYGDDIPRYAIVSHTWSAGEVTFQDWRDPRVARERKGFQKIELARAQALLDGLDYLWIDTCCINKESSAELSEAINSMFAWYEHSVKCYAYLSDIEFSGELANNCSESYQHQTLSRSRWFTRGWTLQELLAPREVLFFSKEWSLLGNRRSLADVIQRITNIDCQYLHRRSKKLLSSASVSERMSWLSCRKTTRAEDMAYCMLGIFDINMPLLYGEGAKAFTRLQEEILKTSTDQSLFCWSWTENDPGSWVSMLAPSPRNFRNGQEYQPANDATSRPVPYSMTNFGLSIQLTLIRPADIRISNFGFRPPQYIGVLAASTKNGYLIGVPLEETGVTDTYRVIRDFPRPIALQWTSLRALRAENLKVEVHNVFVPSKSPGRDLDVVQVKPYDSSFHLGEYAIMLLLINSKGSGVEIFTRIEAIPRYTDSMAGFITMKKFRLPRNLTHNTLPSATFRATEAHGALVRLHSNSLSQKDGALCLLFGVLVNEEKQTRWTFRYVDGLAESKTSFNEANLERLLRDEATNWQQPLKSETKNVSAHTTDRRRVTKWDSIATTLGPEFRAEVNDRKTIALAAHVIVSNFSTALRTVESL</sequence>
<organism evidence="4 5">
    <name type="scientific">Colletotrichum tofieldiae</name>
    <dbReference type="NCBI Taxonomy" id="708197"/>
    <lineage>
        <taxon>Eukaryota</taxon>
        <taxon>Fungi</taxon>
        <taxon>Dikarya</taxon>
        <taxon>Ascomycota</taxon>
        <taxon>Pezizomycotina</taxon>
        <taxon>Sordariomycetes</taxon>
        <taxon>Hypocreomycetidae</taxon>
        <taxon>Glomerellales</taxon>
        <taxon>Glomerellaceae</taxon>
        <taxon>Colletotrichum</taxon>
        <taxon>Colletotrichum spaethianum species complex</taxon>
    </lineage>
</organism>
<protein>
    <submittedName>
        <fullName evidence="4">HET domain-containing protein</fullName>
    </submittedName>
</protein>
<dbReference type="PANTHER" id="PTHR10622:SF10">
    <property type="entry name" value="HET DOMAIN-CONTAINING PROTEIN"/>
    <property type="match status" value="1"/>
</dbReference>
<dbReference type="EMBL" id="LFIV01000002">
    <property type="protein sequence ID" value="KZL78455.1"/>
    <property type="molecule type" value="Genomic_DNA"/>
</dbReference>
<feature type="domain" description="Heterokaryon incompatibility" evidence="2">
    <location>
        <begin position="73"/>
        <end position="158"/>
    </location>
</feature>
<dbReference type="Pfam" id="PF06985">
    <property type="entry name" value="HET"/>
    <property type="match status" value="1"/>
</dbReference>
<evidence type="ECO:0000313" key="4">
    <source>
        <dbReference type="EMBL" id="KZL78455.1"/>
    </source>
</evidence>
<dbReference type="Proteomes" id="UP000076552">
    <property type="component" value="Unassembled WGS sequence"/>
</dbReference>
<dbReference type="AlphaFoldDB" id="A0A161VY60"/>
<dbReference type="InterPro" id="IPR058525">
    <property type="entry name" value="DUF8212"/>
</dbReference>
<evidence type="ECO:0000259" key="3">
    <source>
        <dbReference type="Pfam" id="PF26640"/>
    </source>
</evidence>
<accession>A0A161VY60</accession>
<evidence type="ECO:0000256" key="1">
    <source>
        <dbReference type="SAM" id="MobiDB-lite"/>
    </source>
</evidence>
<dbReference type="Pfam" id="PF26640">
    <property type="entry name" value="DUF8212"/>
    <property type="match status" value="1"/>
</dbReference>
<feature type="region of interest" description="Disordered" evidence="1">
    <location>
        <begin position="13"/>
        <end position="44"/>
    </location>
</feature>
<reference evidence="4 5" key="1">
    <citation type="submission" date="2015-06" db="EMBL/GenBank/DDBJ databases">
        <title>Survival trade-offs in plant roots during colonization by closely related pathogenic and mutualistic fungi.</title>
        <authorList>
            <person name="Hacquard S."/>
            <person name="Kracher B."/>
            <person name="Hiruma K."/>
            <person name="Weinman A."/>
            <person name="Muench P."/>
            <person name="Garrido Oter R."/>
            <person name="Ver Loren van Themaat E."/>
            <person name="Dallerey J.-F."/>
            <person name="Damm U."/>
            <person name="Henrissat B."/>
            <person name="Lespinet O."/>
            <person name="Thon M."/>
            <person name="Kemen E."/>
            <person name="McHardy A.C."/>
            <person name="Schulze-Lefert P."/>
            <person name="O'Connell R.J."/>
        </authorList>
    </citation>
    <scope>NUCLEOTIDE SEQUENCE [LARGE SCALE GENOMIC DNA]</scope>
    <source>
        <strain evidence="4 5">0861</strain>
    </source>
</reference>